<accession>A0A558ARF4</accession>
<dbReference type="EMBL" id="VJWX01000479">
    <property type="protein sequence ID" value="TVT26847.1"/>
    <property type="molecule type" value="Genomic_DNA"/>
</dbReference>
<evidence type="ECO:0000313" key="1">
    <source>
        <dbReference type="EMBL" id="TVT26847.1"/>
    </source>
</evidence>
<evidence type="ECO:0000313" key="2">
    <source>
        <dbReference type="Proteomes" id="UP000320011"/>
    </source>
</evidence>
<comment type="caution">
    <text evidence="1">The sequence shown here is derived from an EMBL/GenBank/DDBJ whole genome shotgun (WGS) entry which is preliminary data.</text>
</comment>
<proteinExistence type="predicted"/>
<dbReference type="Proteomes" id="UP000320011">
    <property type="component" value="Unassembled WGS sequence"/>
</dbReference>
<reference evidence="1 2" key="2">
    <citation type="submission" date="2019-08" db="EMBL/GenBank/DDBJ databases">
        <title>Amycolatopsis acidicola sp. nov., isolated from peat swamp forest soil.</title>
        <authorList>
            <person name="Srisuk N."/>
        </authorList>
    </citation>
    <scope>NUCLEOTIDE SEQUENCE [LARGE SCALE GENOMIC DNA]</scope>
    <source>
        <strain evidence="1 2">TBRC 6029</strain>
    </source>
</reference>
<organism evidence="1 2">
    <name type="scientific">Amycolatopsis rhizosphaerae</name>
    <dbReference type="NCBI Taxonomy" id="2053003"/>
    <lineage>
        <taxon>Bacteria</taxon>
        <taxon>Bacillati</taxon>
        <taxon>Actinomycetota</taxon>
        <taxon>Actinomycetes</taxon>
        <taxon>Pseudonocardiales</taxon>
        <taxon>Pseudonocardiaceae</taxon>
        <taxon>Amycolatopsis</taxon>
    </lineage>
</organism>
<gene>
    <name evidence="1" type="ORF">FNH05_31090</name>
</gene>
<keyword evidence="2" id="KW-1185">Reference proteome</keyword>
<protein>
    <submittedName>
        <fullName evidence="1">Uncharacterized protein</fullName>
    </submittedName>
</protein>
<sequence length="124" mass="14214">MPPPFTHEVFMDEHDGFPPRSVTREGLPDSTSDATVLLREADGLLRVQPTITPFGLPRRLRRPPARRLARGEWLRWRINYRFTGSCGGEWTYRLDTLNIAYGPIRADLFLGTPTHQVDELASLR</sequence>
<reference evidence="1 2" key="1">
    <citation type="submission" date="2019-07" db="EMBL/GenBank/DDBJ databases">
        <authorList>
            <person name="Duangmal K."/>
            <person name="Teo W.F.A."/>
        </authorList>
    </citation>
    <scope>NUCLEOTIDE SEQUENCE [LARGE SCALE GENOMIC DNA]</scope>
    <source>
        <strain evidence="1 2">TBRC 6029</strain>
    </source>
</reference>
<name>A0A558ARF4_9PSEU</name>
<dbReference type="OrthoDB" id="3295282at2"/>
<dbReference type="AlphaFoldDB" id="A0A558ARF4"/>